<dbReference type="InterPro" id="IPR036291">
    <property type="entry name" value="NAD(P)-bd_dom_sf"/>
</dbReference>
<dbReference type="AlphaFoldDB" id="A0A2R4VYR1"/>
<protein>
    <submittedName>
        <fullName evidence="2">UDP-glucose 4-epimerase</fullName>
    </submittedName>
</protein>
<keyword evidence="3" id="KW-1185">Reference proteome</keyword>
<dbReference type="KEGG" id="taci:TDSAC_0282"/>
<dbReference type="Pfam" id="PF16363">
    <property type="entry name" value="GDP_Man_Dehyd"/>
    <property type="match status" value="1"/>
</dbReference>
<dbReference type="InterPro" id="IPR016040">
    <property type="entry name" value="NAD(P)-bd_dom"/>
</dbReference>
<dbReference type="Proteomes" id="UP000244792">
    <property type="component" value="Chromosome"/>
</dbReference>
<name>A0A2R4VYR1_THEAF</name>
<evidence type="ECO:0000313" key="2">
    <source>
        <dbReference type="EMBL" id="AWB09665.1"/>
    </source>
</evidence>
<evidence type="ECO:0000313" key="3">
    <source>
        <dbReference type="Proteomes" id="UP000244792"/>
    </source>
</evidence>
<dbReference type="RefSeq" id="WP_199919837.1">
    <property type="nucleotide sequence ID" value="NZ_CP020921.1"/>
</dbReference>
<dbReference type="Gene3D" id="3.40.50.720">
    <property type="entry name" value="NAD(P)-binding Rossmann-like Domain"/>
    <property type="match status" value="1"/>
</dbReference>
<sequence>MTKIVVTGAAGFIGSHIVDYWIEKGHKVLSIDDLSSGNVDNLNPKSLFFKGNICSERTFKKILEFSPDVICHQAAQISVPYSVTHPYIDAKINILGTIRMLECASKLKAKFLFASTGGAIYGEIKDMANEDTQPSITSFYALSKLTSENYIKLMSQRSGFKYVILRYSNVYGPRQVPHGEAGVVSIFLENLINKRKSTINIFPEDTEGMIRDYVFVKDVVIANDLALELDECGTFNISTGIPTKTKKIFSLILDSLKKYGIEIPVNISVPDYANARPGDLRRSLLDFTKAKKVLKWEPTVDLREGIDLTVQWFLKRRGQVKT</sequence>
<dbReference type="EMBL" id="CP020921">
    <property type="protein sequence ID" value="AWB09665.1"/>
    <property type="molecule type" value="Genomic_DNA"/>
</dbReference>
<dbReference type="SUPFAM" id="SSF51735">
    <property type="entry name" value="NAD(P)-binding Rossmann-fold domains"/>
    <property type="match status" value="1"/>
</dbReference>
<feature type="domain" description="NAD(P)-binding" evidence="1">
    <location>
        <begin position="6"/>
        <end position="307"/>
    </location>
</feature>
<evidence type="ECO:0000259" key="1">
    <source>
        <dbReference type="Pfam" id="PF16363"/>
    </source>
</evidence>
<accession>A0A2R4VYR1</accession>
<dbReference type="PANTHER" id="PTHR43000">
    <property type="entry name" value="DTDP-D-GLUCOSE 4,6-DEHYDRATASE-RELATED"/>
    <property type="match status" value="1"/>
</dbReference>
<proteinExistence type="predicted"/>
<organism evidence="2 3">
    <name type="scientific">Thermodesulfobium acidiphilum</name>
    <dbReference type="NCBI Taxonomy" id="1794699"/>
    <lineage>
        <taxon>Bacteria</taxon>
        <taxon>Pseudomonadati</taxon>
        <taxon>Thermodesulfobiota</taxon>
        <taxon>Thermodesulfobiia</taxon>
        <taxon>Thermodesulfobiales</taxon>
        <taxon>Thermodesulfobiaceae</taxon>
        <taxon>Thermodesulfobium</taxon>
    </lineage>
</organism>
<reference evidence="2 3" key="1">
    <citation type="submission" date="2017-04" db="EMBL/GenBank/DDBJ databases">
        <title>Genomic insights into metabolism of Thermodesulfobium acidiphilum.</title>
        <authorList>
            <person name="Toshchakov S.V."/>
            <person name="Frolov E.N."/>
            <person name="Kublanov I.V."/>
            <person name="Samarov N.I."/>
            <person name="Novikov A."/>
            <person name="Lebedinsky A.V."/>
            <person name="Bonch-Osmolovskaya E.A."/>
            <person name="Chernyh N.A."/>
        </authorList>
    </citation>
    <scope>NUCLEOTIDE SEQUENCE [LARGE SCALE GENOMIC DNA]</scope>
    <source>
        <strain evidence="2 3">3127-1</strain>
    </source>
</reference>
<dbReference type="Gene3D" id="3.90.25.10">
    <property type="entry name" value="UDP-galactose 4-epimerase, domain 1"/>
    <property type="match status" value="1"/>
</dbReference>
<gene>
    <name evidence="2" type="ORF">TDSAC_0282</name>
</gene>